<dbReference type="AlphaFoldDB" id="A0A9Q3HXX9"/>
<proteinExistence type="predicted"/>
<comment type="caution">
    <text evidence="1">The sequence shown here is derived from an EMBL/GenBank/DDBJ whole genome shotgun (WGS) entry which is preliminary data.</text>
</comment>
<organism evidence="1 2">
    <name type="scientific">Austropuccinia psidii MF-1</name>
    <dbReference type="NCBI Taxonomy" id="1389203"/>
    <lineage>
        <taxon>Eukaryota</taxon>
        <taxon>Fungi</taxon>
        <taxon>Dikarya</taxon>
        <taxon>Basidiomycota</taxon>
        <taxon>Pucciniomycotina</taxon>
        <taxon>Pucciniomycetes</taxon>
        <taxon>Pucciniales</taxon>
        <taxon>Sphaerophragmiaceae</taxon>
        <taxon>Austropuccinia</taxon>
    </lineage>
</organism>
<protein>
    <submittedName>
        <fullName evidence="1">Uncharacterized protein</fullName>
    </submittedName>
</protein>
<evidence type="ECO:0000313" key="2">
    <source>
        <dbReference type="Proteomes" id="UP000765509"/>
    </source>
</evidence>
<name>A0A9Q3HXX9_9BASI</name>
<accession>A0A9Q3HXX9</accession>
<dbReference type="EMBL" id="AVOT02027940">
    <property type="protein sequence ID" value="MBW0520257.1"/>
    <property type="molecule type" value="Genomic_DNA"/>
</dbReference>
<sequence>MAPISTGYFNIPSGHQGIIPSRRFMNAQGQVSISDTNDAIKKSLVILIHSNPPRDIQEAVLKQFFKGQCSINPPWKPHSFNTVWIHQDLNFIHTPLEFHSTQFISQSGKVYTSSSSQIQLQGFNTDQPSS</sequence>
<evidence type="ECO:0000313" key="1">
    <source>
        <dbReference type="EMBL" id="MBW0520257.1"/>
    </source>
</evidence>
<gene>
    <name evidence="1" type="ORF">O181_059972</name>
</gene>
<dbReference type="Proteomes" id="UP000765509">
    <property type="component" value="Unassembled WGS sequence"/>
</dbReference>
<reference evidence="1" key="1">
    <citation type="submission" date="2021-03" db="EMBL/GenBank/DDBJ databases">
        <title>Draft genome sequence of rust myrtle Austropuccinia psidii MF-1, a brazilian biotype.</title>
        <authorList>
            <person name="Quecine M.C."/>
            <person name="Pachon D.M.R."/>
            <person name="Bonatelli M.L."/>
            <person name="Correr F.H."/>
            <person name="Franceschini L.M."/>
            <person name="Leite T.F."/>
            <person name="Margarido G.R.A."/>
            <person name="Almeida C.A."/>
            <person name="Ferrarezi J.A."/>
            <person name="Labate C.A."/>
        </authorList>
    </citation>
    <scope>NUCLEOTIDE SEQUENCE</scope>
    <source>
        <strain evidence="1">MF-1</strain>
    </source>
</reference>
<keyword evidence="2" id="KW-1185">Reference proteome</keyword>